<dbReference type="SUPFAM" id="SSF46785">
    <property type="entry name" value="Winged helix' DNA-binding domain"/>
    <property type="match status" value="1"/>
</dbReference>
<dbReference type="HOGENOM" id="CLU_1124101_0_0_2"/>
<dbReference type="eggNOG" id="arCOG02038">
    <property type="taxonomic scope" value="Archaea"/>
</dbReference>
<reference evidence="2 3" key="1">
    <citation type="journal article" date="2011" name="Stand. Genomic Sci.">
        <title>Complete genome sequence of the hyperthermophilic chemolithoautotroph Pyrolobus fumarii type strain (1A).</title>
        <authorList>
            <person name="Anderson I."/>
            <person name="Goker M."/>
            <person name="Nolan M."/>
            <person name="Lucas S."/>
            <person name="Hammon N."/>
            <person name="Deshpande S."/>
            <person name="Cheng J.F."/>
            <person name="Tapia R."/>
            <person name="Han C."/>
            <person name="Goodwin L."/>
            <person name="Pitluck S."/>
            <person name="Huntemann M."/>
            <person name="Liolios K."/>
            <person name="Ivanova N."/>
            <person name="Pagani I."/>
            <person name="Mavromatis K."/>
            <person name="Ovchinikova G."/>
            <person name="Pati A."/>
            <person name="Chen A."/>
            <person name="Palaniappan K."/>
            <person name="Land M."/>
            <person name="Hauser L."/>
            <person name="Brambilla E.M."/>
            <person name="Huber H."/>
            <person name="Yasawong M."/>
            <person name="Rohde M."/>
            <person name="Spring S."/>
            <person name="Abt B."/>
            <person name="Sikorski J."/>
            <person name="Wirth R."/>
            <person name="Detter J.C."/>
            <person name="Woyke T."/>
            <person name="Bristow J."/>
            <person name="Eisen J.A."/>
            <person name="Markowitz V."/>
            <person name="Hugenholtz P."/>
            <person name="Kyrpides N.C."/>
            <person name="Klenk H.P."/>
            <person name="Lapidus A."/>
        </authorList>
    </citation>
    <scope>NUCLEOTIDE SEQUENCE [LARGE SCALE GENOMIC DNA]</scope>
    <source>
        <strain evidence="3">DSM 11204 / 1A</strain>
    </source>
</reference>
<evidence type="ECO:0000313" key="3">
    <source>
        <dbReference type="Proteomes" id="UP000001037"/>
    </source>
</evidence>
<accession>G0EFH2</accession>
<dbReference type="GeneID" id="25394855"/>
<dbReference type="InterPro" id="IPR036390">
    <property type="entry name" value="WH_DNA-bd_sf"/>
</dbReference>
<keyword evidence="3" id="KW-1185">Reference proteome</keyword>
<dbReference type="EMBL" id="CP002838">
    <property type="protein sequence ID" value="AEM38996.1"/>
    <property type="molecule type" value="Genomic_DNA"/>
</dbReference>
<organism evidence="2 3">
    <name type="scientific">Pyrolobus fumarii (strain DSM 11204 / 1A)</name>
    <dbReference type="NCBI Taxonomy" id="694429"/>
    <lineage>
        <taxon>Archaea</taxon>
        <taxon>Thermoproteota</taxon>
        <taxon>Thermoprotei</taxon>
        <taxon>Desulfurococcales</taxon>
        <taxon>Pyrodictiaceae</taxon>
        <taxon>Pyrolobus</taxon>
    </lineage>
</organism>
<dbReference type="PANTHER" id="PTHR34293">
    <property type="entry name" value="HTH-TYPE TRANSCRIPTIONAL REGULATOR TRMBL2"/>
    <property type="match status" value="1"/>
</dbReference>
<dbReference type="InterPro" id="IPR036388">
    <property type="entry name" value="WH-like_DNA-bd_sf"/>
</dbReference>
<name>G0EFH2_PYRF1</name>
<proteinExistence type="predicted"/>
<evidence type="ECO:0000313" key="2">
    <source>
        <dbReference type="EMBL" id="AEM38996.1"/>
    </source>
</evidence>
<dbReference type="Proteomes" id="UP000001037">
    <property type="component" value="Chromosome"/>
</dbReference>
<dbReference type="KEGG" id="pfm:Pyrfu_1130"/>
<sequence>MEEQLVSELIELGLNRYEARAYIALLRLGEAPASTVAEAARIPLTRVYDVLSSLEEKGLVMVIHQRPKLYKAVEPRLALSNLVGYLEARFREELDRKRRLADALVEKLASVEPYGSSRGALDTVIIRGEAAVRSKAAEILGRASRSVRVAGYRPFLVINCLPAIEHLARRGVRLLVLGELTEKCIEVFERYGIAYRRYPFTYSSMMIVDDEEILIVLNPGREMIALYSTNRDLVRAHVEFFERLWREASTGTGQ</sequence>
<dbReference type="Pfam" id="PF01978">
    <property type="entry name" value="TrmB"/>
    <property type="match status" value="1"/>
</dbReference>
<dbReference type="PANTHER" id="PTHR34293:SF1">
    <property type="entry name" value="HTH-TYPE TRANSCRIPTIONAL REGULATOR TRMBL2"/>
    <property type="match status" value="1"/>
</dbReference>
<dbReference type="AlphaFoldDB" id="G0EFH2"/>
<dbReference type="STRING" id="694429.Pyrfu_1130"/>
<dbReference type="RefSeq" id="WP_014026673.1">
    <property type="nucleotide sequence ID" value="NC_015931.1"/>
</dbReference>
<gene>
    <name evidence="2" type="ordered locus">Pyrfu_1130</name>
</gene>
<dbReference type="InterPro" id="IPR002831">
    <property type="entry name" value="Tscrpt_reg_TrmB_N"/>
</dbReference>
<dbReference type="InParanoid" id="G0EFH2"/>
<dbReference type="OrthoDB" id="30795at2157"/>
<dbReference type="Gene3D" id="1.10.10.10">
    <property type="entry name" value="Winged helix-like DNA-binding domain superfamily/Winged helix DNA-binding domain"/>
    <property type="match status" value="1"/>
</dbReference>
<feature type="domain" description="Transcription regulator TrmB N-terminal" evidence="1">
    <location>
        <begin position="11"/>
        <end position="75"/>
    </location>
</feature>
<protein>
    <submittedName>
        <fullName evidence="2">Transcriptional regulator, TrmB</fullName>
    </submittedName>
</protein>
<evidence type="ECO:0000259" key="1">
    <source>
        <dbReference type="Pfam" id="PF01978"/>
    </source>
</evidence>
<dbReference type="InterPro" id="IPR051797">
    <property type="entry name" value="TrmB-like"/>
</dbReference>